<keyword evidence="2" id="KW-1185">Reference proteome</keyword>
<comment type="caution">
    <text evidence="1">The sequence shown here is derived from an EMBL/GenBank/DDBJ whole genome shotgun (WGS) entry which is preliminary data.</text>
</comment>
<proteinExistence type="predicted"/>
<reference evidence="1 2" key="1">
    <citation type="journal article" date="2021" name="Int. J. Syst. Evol. Microbiol.">
        <title>Amazonocrinis nigriterrae gen. nov., sp. nov., Atlanticothrix silvestris gen. nov., sp. nov. and Dendronalium phyllosphericum gen. nov., sp. nov., nostocacean cyanobacteria from Brazilian environments.</title>
        <authorList>
            <person name="Alvarenga D.O."/>
            <person name="Andreote A.P.D."/>
            <person name="Branco L.H.Z."/>
            <person name="Delbaje E."/>
            <person name="Cruz R.B."/>
            <person name="Varani A.M."/>
            <person name="Fiore M.F."/>
        </authorList>
    </citation>
    <scope>NUCLEOTIDE SEQUENCE [LARGE SCALE GENOMIC DNA]</scope>
    <source>
        <strain evidence="1 2">CENA369</strain>
    </source>
</reference>
<dbReference type="Proteomes" id="UP000662314">
    <property type="component" value="Unassembled WGS sequence"/>
</dbReference>
<organism evidence="1 2">
    <name type="scientific">Dendronalium phyllosphericum CENA369</name>
    <dbReference type="NCBI Taxonomy" id="1725256"/>
    <lineage>
        <taxon>Bacteria</taxon>
        <taxon>Bacillati</taxon>
        <taxon>Cyanobacteriota</taxon>
        <taxon>Cyanophyceae</taxon>
        <taxon>Nostocales</taxon>
        <taxon>Nostocaceae</taxon>
        <taxon>Dendronalium</taxon>
        <taxon>Dendronalium phyllosphericum</taxon>
    </lineage>
</organism>
<dbReference type="EMBL" id="JAECZA010000245">
    <property type="protein sequence ID" value="MBH8576956.1"/>
    <property type="molecule type" value="Genomic_DNA"/>
</dbReference>
<accession>A0A8J7LH34</accession>
<dbReference type="RefSeq" id="WP_214435675.1">
    <property type="nucleotide sequence ID" value="NZ_CAWPUQ010000174.1"/>
</dbReference>
<evidence type="ECO:0000313" key="2">
    <source>
        <dbReference type="Proteomes" id="UP000662314"/>
    </source>
</evidence>
<sequence>MNRLLIIAAIIAFIFAPELRSILGLKPQPTKPEPTYWCLDRTTNRNYKCDHESFIEDMNKTRVELQRQSDKDLEMYRKIWAESEARDRSETERLYNEHAK</sequence>
<name>A0A8J7LH34_9NOST</name>
<protein>
    <submittedName>
        <fullName evidence="1">Uncharacterized protein</fullName>
    </submittedName>
</protein>
<gene>
    <name evidence="1" type="ORF">I8752_29035</name>
</gene>
<evidence type="ECO:0000313" key="1">
    <source>
        <dbReference type="EMBL" id="MBH8576956.1"/>
    </source>
</evidence>
<dbReference type="AlphaFoldDB" id="A0A8J7LH34"/>